<dbReference type="Gene3D" id="3.30.40.10">
    <property type="entry name" value="Zinc/RING finger domain, C3HC4 (zinc finger)"/>
    <property type="match status" value="1"/>
</dbReference>
<sequence length="205" mass="24025">MQCEVRWREAQYFSRKDNDDEERRVLVYKSMRSSTSTMNQQRAEVDAEMEENAVTATTYYNMHRLMRLYREIPQRTLASPIIRVLRQENPSLDSMLNTLLETGEVDTQSRDLYAREDETQSRGLSQEQISLLPISKYECDFMSGKESGDERCVICQMEYKRGEQQMTLPCKHVYHATCGTKWLNINKACPLCQTKVFFDVSKDKA</sequence>
<dbReference type="FunFam" id="3.30.40.10:FF:000226">
    <property type="entry name" value="E3 ubiquitin ligase BIG BROTHER"/>
    <property type="match status" value="1"/>
</dbReference>
<evidence type="ECO:0000256" key="1">
    <source>
        <dbReference type="PROSITE-ProRule" id="PRU00175"/>
    </source>
</evidence>
<dbReference type="GO" id="GO:0008270">
    <property type="term" value="F:zinc ion binding"/>
    <property type="evidence" value="ECO:0007669"/>
    <property type="project" value="UniProtKB-KW"/>
</dbReference>
<organism evidence="3 4">
    <name type="scientific">Juglans regia</name>
    <name type="common">English walnut</name>
    <dbReference type="NCBI Taxonomy" id="51240"/>
    <lineage>
        <taxon>Eukaryota</taxon>
        <taxon>Viridiplantae</taxon>
        <taxon>Streptophyta</taxon>
        <taxon>Embryophyta</taxon>
        <taxon>Tracheophyta</taxon>
        <taxon>Spermatophyta</taxon>
        <taxon>Magnoliopsida</taxon>
        <taxon>eudicotyledons</taxon>
        <taxon>Gunneridae</taxon>
        <taxon>Pentapetalae</taxon>
        <taxon>rosids</taxon>
        <taxon>fabids</taxon>
        <taxon>Fagales</taxon>
        <taxon>Juglandaceae</taxon>
        <taxon>Juglans</taxon>
    </lineage>
</organism>
<dbReference type="SMART" id="SM00184">
    <property type="entry name" value="RING"/>
    <property type="match status" value="1"/>
</dbReference>
<evidence type="ECO:0000313" key="3">
    <source>
        <dbReference type="EMBL" id="KAF5471201.1"/>
    </source>
</evidence>
<dbReference type="InterPro" id="IPR013083">
    <property type="entry name" value="Znf_RING/FYVE/PHD"/>
</dbReference>
<dbReference type="PANTHER" id="PTHR46400:SF5">
    <property type="entry name" value="RING-TYPE DOMAIN-CONTAINING PROTEIN"/>
    <property type="match status" value="1"/>
</dbReference>
<dbReference type="InterPro" id="IPR033276">
    <property type="entry name" value="BB"/>
</dbReference>
<dbReference type="Pfam" id="PF13639">
    <property type="entry name" value="zf-RING_2"/>
    <property type="match status" value="1"/>
</dbReference>
<dbReference type="PANTHER" id="PTHR46400">
    <property type="entry name" value="RING/U-BOX SUPERFAMILY PROTEIN"/>
    <property type="match status" value="1"/>
</dbReference>
<proteinExistence type="predicted"/>
<evidence type="ECO:0000259" key="2">
    <source>
        <dbReference type="PROSITE" id="PS50089"/>
    </source>
</evidence>
<reference evidence="3" key="1">
    <citation type="submission" date="2015-10" db="EMBL/GenBank/DDBJ databases">
        <authorList>
            <person name="Martinez-Garcia P.J."/>
            <person name="Crepeau M.W."/>
            <person name="Puiu D."/>
            <person name="Gonzalez-Ibeas D."/>
            <person name="Whalen J."/>
            <person name="Stevens K."/>
            <person name="Paul R."/>
            <person name="Butterfield T."/>
            <person name="Britton M."/>
            <person name="Reagan R."/>
            <person name="Chakraborty S."/>
            <person name="Walawage S.L."/>
            <person name="Vasquez-Gross H.A."/>
            <person name="Cardeno C."/>
            <person name="Famula R."/>
            <person name="Pratt K."/>
            <person name="Kuruganti S."/>
            <person name="Aradhya M.K."/>
            <person name="Leslie C.A."/>
            <person name="Dandekar A.M."/>
            <person name="Salzberg S.L."/>
            <person name="Wegrzyn J.L."/>
            <person name="Langley C.H."/>
            <person name="Neale D.B."/>
        </authorList>
    </citation>
    <scope>NUCLEOTIDE SEQUENCE</scope>
    <source>
        <tissue evidence="3">Leaves</tissue>
    </source>
</reference>
<keyword evidence="1" id="KW-0863">Zinc-finger</keyword>
<dbReference type="GO" id="GO:0046621">
    <property type="term" value="P:negative regulation of organ growth"/>
    <property type="evidence" value="ECO:0007669"/>
    <property type="project" value="InterPro"/>
</dbReference>
<dbReference type="Gramene" id="Jr05_14840_p1">
    <property type="protein sequence ID" value="cds.Jr05_14840_p1"/>
    <property type="gene ID" value="Jr05_14840"/>
</dbReference>
<feature type="domain" description="RING-type" evidence="2">
    <location>
        <begin position="152"/>
        <end position="193"/>
    </location>
</feature>
<accession>A0A834D1D1</accession>
<gene>
    <name evidence="3" type="ORF">F2P56_011655</name>
</gene>
<dbReference type="AlphaFoldDB" id="A0A834D1D1"/>
<name>A0A834D1D1_JUGRE</name>
<reference evidence="3" key="2">
    <citation type="submission" date="2020-03" db="EMBL/GenBank/DDBJ databases">
        <title>Walnut 2.0.</title>
        <authorList>
            <person name="Marrano A."/>
            <person name="Britton M."/>
            <person name="Zimin A.V."/>
            <person name="Zaini P.A."/>
            <person name="Workman R."/>
            <person name="Puiu D."/>
            <person name="Bianco L."/>
            <person name="Allen B.J."/>
            <person name="Troggio M."/>
            <person name="Leslie C.A."/>
            <person name="Timp W."/>
            <person name="Dendekar A."/>
            <person name="Salzberg S.L."/>
            <person name="Neale D.B."/>
        </authorList>
    </citation>
    <scope>NUCLEOTIDE SEQUENCE</scope>
    <source>
        <tissue evidence="3">Leaves</tissue>
    </source>
</reference>
<keyword evidence="1" id="KW-0862">Zinc</keyword>
<keyword evidence="1" id="KW-0479">Metal-binding</keyword>
<protein>
    <recommendedName>
        <fullName evidence="2">RING-type domain-containing protein</fullName>
    </recommendedName>
</protein>
<dbReference type="PROSITE" id="PS50089">
    <property type="entry name" value="ZF_RING_2"/>
    <property type="match status" value="1"/>
</dbReference>
<dbReference type="InterPro" id="IPR001841">
    <property type="entry name" value="Znf_RING"/>
</dbReference>
<dbReference type="GO" id="GO:0004842">
    <property type="term" value="F:ubiquitin-protein transferase activity"/>
    <property type="evidence" value="ECO:0007669"/>
    <property type="project" value="InterPro"/>
</dbReference>
<dbReference type="EMBL" id="LIHL02000005">
    <property type="protein sequence ID" value="KAF5471201.1"/>
    <property type="molecule type" value="Genomic_DNA"/>
</dbReference>
<evidence type="ECO:0000313" key="4">
    <source>
        <dbReference type="Proteomes" id="UP000619265"/>
    </source>
</evidence>
<dbReference type="GO" id="GO:0016567">
    <property type="term" value="P:protein ubiquitination"/>
    <property type="evidence" value="ECO:0007669"/>
    <property type="project" value="InterPro"/>
</dbReference>
<comment type="caution">
    <text evidence="3">The sequence shown here is derived from an EMBL/GenBank/DDBJ whole genome shotgun (WGS) entry which is preliminary data.</text>
</comment>
<dbReference type="SUPFAM" id="SSF57850">
    <property type="entry name" value="RING/U-box"/>
    <property type="match status" value="1"/>
</dbReference>
<dbReference type="Proteomes" id="UP000619265">
    <property type="component" value="Unassembled WGS sequence"/>
</dbReference>